<evidence type="ECO:0000313" key="2">
    <source>
        <dbReference type="Proteomes" id="UP001642360"/>
    </source>
</evidence>
<dbReference type="AlphaFoldDB" id="A0ABC8UY82"/>
<comment type="caution">
    <text evidence="1">The sequence shown here is derived from an EMBL/GenBank/DDBJ whole genome shotgun (WGS) entry which is preliminary data.</text>
</comment>
<reference evidence="1 2" key="1">
    <citation type="submission" date="2024-02" db="EMBL/GenBank/DDBJ databases">
        <authorList>
            <person name="Vignale AGUSTIN F."/>
            <person name="Sosa J E."/>
            <person name="Modenutti C."/>
        </authorList>
    </citation>
    <scope>NUCLEOTIDE SEQUENCE [LARGE SCALE GENOMIC DNA]</scope>
</reference>
<proteinExistence type="predicted"/>
<sequence>MTTRNRTLLYRKYRDALKSVRVPAGSSPSSSSSGGPVIELATTLLLHQNRSYVPVSTEDPGTSRYISLSSGAWLDSNYKVKKVLFYGDSENGRDDFVIVYTLLIYFFNFQELDFLIRGSGGRMELCWHSWRSLDCLKT</sequence>
<dbReference type="EMBL" id="CAUOFW020009501">
    <property type="protein sequence ID" value="CAK9185988.1"/>
    <property type="molecule type" value="Genomic_DNA"/>
</dbReference>
<keyword evidence="2" id="KW-1185">Reference proteome</keyword>
<dbReference type="Proteomes" id="UP001642360">
    <property type="component" value="Unassembled WGS sequence"/>
</dbReference>
<evidence type="ECO:0000313" key="1">
    <source>
        <dbReference type="EMBL" id="CAK9185988.1"/>
    </source>
</evidence>
<organism evidence="1 2">
    <name type="scientific">Ilex paraguariensis</name>
    <name type="common">yerba mate</name>
    <dbReference type="NCBI Taxonomy" id="185542"/>
    <lineage>
        <taxon>Eukaryota</taxon>
        <taxon>Viridiplantae</taxon>
        <taxon>Streptophyta</taxon>
        <taxon>Embryophyta</taxon>
        <taxon>Tracheophyta</taxon>
        <taxon>Spermatophyta</taxon>
        <taxon>Magnoliopsida</taxon>
        <taxon>eudicotyledons</taxon>
        <taxon>Gunneridae</taxon>
        <taxon>Pentapetalae</taxon>
        <taxon>asterids</taxon>
        <taxon>campanulids</taxon>
        <taxon>Aquifoliales</taxon>
        <taxon>Aquifoliaceae</taxon>
        <taxon>Ilex</taxon>
    </lineage>
</organism>
<protein>
    <submittedName>
        <fullName evidence="1">Uncharacterized protein</fullName>
    </submittedName>
</protein>
<name>A0ABC8UY82_9AQUA</name>
<accession>A0ABC8UY82</accession>
<gene>
    <name evidence="1" type="ORF">ILEXP_LOCUS56469</name>
</gene>